<dbReference type="AlphaFoldDB" id="A0A5P8KGI2"/>
<proteinExistence type="predicted"/>
<name>A0A5P8KGI2_9ACTN</name>
<dbReference type="Proteomes" id="UP000327294">
    <property type="component" value="Chromosome"/>
</dbReference>
<evidence type="ECO:0000256" key="1">
    <source>
        <dbReference type="SAM" id="MobiDB-lite"/>
    </source>
</evidence>
<dbReference type="EMBL" id="CP045096">
    <property type="protein sequence ID" value="QFR02242.1"/>
    <property type="molecule type" value="Genomic_DNA"/>
</dbReference>
<evidence type="ECO:0000313" key="2">
    <source>
        <dbReference type="EMBL" id="QFR02242.1"/>
    </source>
</evidence>
<evidence type="ECO:0000313" key="3">
    <source>
        <dbReference type="Proteomes" id="UP000327294"/>
    </source>
</evidence>
<evidence type="ECO:0008006" key="4">
    <source>
        <dbReference type="Google" id="ProtNLM"/>
    </source>
</evidence>
<accession>A0A5P8KGI2</accession>
<protein>
    <recommendedName>
        <fullName evidence="4">Transposase</fullName>
    </recommendedName>
</protein>
<keyword evidence="3" id="KW-1185">Reference proteome</keyword>
<dbReference type="KEGG" id="sphv:F9278_45740"/>
<gene>
    <name evidence="2" type="ORF">F9278_45740</name>
</gene>
<feature type="region of interest" description="Disordered" evidence="1">
    <location>
        <begin position="81"/>
        <end position="115"/>
    </location>
</feature>
<sequence length="115" mass="12386">MSSLAPTTMPVTNRSVLSAAEASTPPFRLPAWDVLMRVRDGFKGLSEAVETVCPRTIVQSLRGPPRCVIESVAARIRRAVRACGHSPPQGRRPPSAPTPQRVPDGLRRPPAPSDN</sequence>
<reference evidence="2 3" key="1">
    <citation type="submission" date="2019-10" db="EMBL/GenBank/DDBJ databases">
        <title>Streptomyces sp. strain GY16 isolated from leaves of Broussonetia papyrifera.</title>
        <authorList>
            <person name="Mo P."/>
        </authorList>
    </citation>
    <scope>NUCLEOTIDE SEQUENCE [LARGE SCALE GENOMIC DNA]</scope>
    <source>
        <strain evidence="2 3">GY16</strain>
    </source>
</reference>
<organism evidence="2 3">
    <name type="scientific">Streptomyces phaeolivaceus</name>
    <dbReference type="NCBI Taxonomy" id="2653200"/>
    <lineage>
        <taxon>Bacteria</taxon>
        <taxon>Bacillati</taxon>
        <taxon>Actinomycetota</taxon>
        <taxon>Actinomycetes</taxon>
        <taxon>Kitasatosporales</taxon>
        <taxon>Streptomycetaceae</taxon>
        <taxon>Streptomyces</taxon>
    </lineage>
</organism>